<comment type="caution">
    <text evidence="1">The sequence shown here is derived from an EMBL/GenBank/DDBJ whole genome shotgun (WGS) entry which is preliminary data.</text>
</comment>
<evidence type="ECO:0000313" key="1">
    <source>
        <dbReference type="EMBL" id="KAH0879474.1"/>
    </source>
</evidence>
<reference evidence="1 2" key="1">
    <citation type="submission" date="2021-05" db="EMBL/GenBank/DDBJ databases">
        <title>Genome Assembly of Synthetic Allotetraploid Brassica napus Reveals Homoeologous Exchanges between Subgenomes.</title>
        <authorList>
            <person name="Davis J.T."/>
        </authorList>
    </citation>
    <scope>NUCLEOTIDE SEQUENCE [LARGE SCALE GENOMIC DNA]</scope>
    <source>
        <strain evidence="2">cv. Da-Ae</strain>
        <tissue evidence="1">Seedling</tissue>
    </source>
</reference>
<name>A0ABQ7ZH46_BRANA</name>
<sequence length="200" mass="22713">MPAPSPVQKVMEQTSMVTLLALLIAQRKVFYGINQLIREWKVGTGVKRRTSQGLVREGWVQCSLEFDWTKKSDVMGAAWMVKNDRGMVLEHSRRAFVGVLSLHQAKLKVWLWVFESMRSLRKKKVVFVSTAEDIVEAIERPTLSPALQYEAEEIKSGLKAFEAWELRIGGLEAVRSVYFIAKSVRSLGMMQSYVAAGHPR</sequence>
<evidence type="ECO:0000313" key="2">
    <source>
        <dbReference type="Proteomes" id="UP000824890"/>
    </source>
</evidence>
<organism evidence="1 2">
    <name type="scientific">Brassica napus</name>
    <name type="common">Rape</name>
    <dbReference type="NCBI Taxonomy" id="3708"/>
    <lineage>
        <taxon>Eukaryota</taxon>
        <taxon>Viridiplantae</taxon>
        <taxon>Streptophyta</taxon>
        <taxon>Embryophyta</taxon>
        <taxon>Tracheophyta</taxon>
        <taxon>Spermatophyta</taxon>
        <taxon>Magnoliopsida</taxon>
        <taxon>eudicotyledons</taxon>
        <taxon>Gunneridae</taxon>
        <taxon>Pentapetalae</taxon>
        <taxon>rosids</taxon>
        <taxon>malvids</taxon>
        <taxon>Brassicales</taxon>
        <taxon>Brassicaceae</taxon>
        <taxon>Brassiceae</taxon>
        <taxon>Brassica</taxon>
    </lineage>
</organism>
<evidence type="ECO:0008006" key="3">
    <source>
        <dbReference type="Google" id="ProtNLM"/>
    </source>
</evidence>
<dbReference type="Proteomes" id="UP000824890">
    <property type="component" value="Unassembled WGS sequence"/>
</dbReference>
<accession>A0ABQ7ZH46</accession>
<proteinExistence type="predicted"/>
<dbReference type="EMBL" id="JAGKQM010000015">
    <property type="protein sequence ID" value="KAH0879474.1"/>
    <property type="molecule type" value="Genomic_DNA"/>
</dbReference>
<protein>
    <recommendedName>
        <fullName evidence="3">RNase H type-1 domain-containing protein</fullName>
    </recommendedName>
</protein>
<keyword evidence="2" id="KW-1185">Reference proteome</keyword>
<gene>
    <name evidence="1" type="ORF">HID58_066868</name>
</gene>